<gene>
    <name evidence="2" type="ORF">AAFH96_29840</name>
</gene>
<feature type="domain" description="NADP-dependent oxidoreductase" evidence="1">
    <location>
        <begin position="22"/>
        <end position="317"/>
    </location>
</feature>
<proteinExistence type="predicted"/>
<organism evidence="2 3">
    <name type="scientific">Polymorphospora lycopeni</name>
    <dbReference type="NCBI Taxonomy" id="3140240"/>
    <lineage>
        <taxon>Bacteria</taxon>
        <taxon>Bacillati</taxon>
        <taxon>Actinomycetota</taxon>
        <taxon>Actinomycetes</taxon>
        <taxon>Micromonosporales</taxon>
        <taxon>Micromonosporaceae</taxon>
        <taxon>Polymorphospora</taxon>
    </lineage>
</organism>
<evidence type="ECO:0000313" key="2">
    <source>
        <dbReference type="EMBL" id="MFB6397266.1"/>
    </source>
</evidence>
<dbReference type="InterPro" id="IPR036812">
    <property type="entry name" value="NAD(P)_OxRdtase_dom_sf"/>
</dbReference>
<dbReference type="EMBL" id="JBCGDC010000133">
    <property type="protein sequence ID" value="MFB6397266.1"/>
    <property type="molecule type" value="Genomic_DNA"/>
</dbReference>
<dbReference type="SUPFAM" id="SSF51430">
    <property type="entry name" value="NAD(P)-linked oxidoreductase"/>
    <property type="match status" value="1"/>
</dbReference>
<sequence length="319" mass="33848">MSDRNALAARLPVAGTDLRVAPLCFGGNVLGWTCDEPQSRAVLDAYVAAGGNFVDTADQYSSWVSGNVGGESETIIGRWLATGVDRGELVIATKCGRMPGMEGLAPATVRAAVDDSLRRLGTDYVDLLYAHLDDTETPLEATLETFDSLVRAGKVRYVAASNYGAERLDQALKTAAANDWAPFVALQAHYNLVEREAYETDLRAVVARHGLACFPYYGLASGYLTGKYSSGSAPASARRAAADRYRERGGERVIDALRVIADRRAVALGAVALAWLAHQPTVVAPIASARTPAQLTEIIAFAGLALDTDELAALDGASR</sequence>
<keyword evidence="3" id="KW-1185">Reference proteome</keyword>
<evidence type="ECO:0000313" key="3">
    <source>
        <dbReference type="Proteomes" id="UP001582793"/>
    </source>
</evidence>
<dbReference type="PANTHER" id="PTHR43364">
    <property type="entry name" value="NADH-SPECIFIC METHYLGLYOXAL REDUCTASE-RELATED"/>
    <property type="match status" value="1"/>
</dbReference>
<dbReference type="Pfam" id="PF00248">
    <property type="entry name" value="Aldo_ket_red"/>
    <property type="match status" value="1"/>
</dbReference>
<dbReference type="Proteomes" id="UP001582793">
    <property type="component" value="Unassembled WGS sequence"/>
</dbReference>
<evidence type="ECO:0000259" key="1">
    <source>
        <dbReference type="Pfam" id="PF00248"/>
    </source>
</evidence>
<comment type="caution">
    <text evidence="2">The sequence shown here is derived from an EMBL/GenBank/DDBJ whole genome shotgun (WGS) entry which is preliminary data.</text>
</comment>
<dbReference type="Gene3D" id="3.20.20.100">
    <property type="entry name" value="NADP-dependent oxidoreductase domain"/>
    <property type="match status" value="1"/>
</dbReference>
<protein>
    <submittedName>
        <fullName evidence="2">Aldo/keto reductase</fullName>
    </submittedName>
</protein>
<dbReference type="RefSeq" id="WP_375736408.1">
    <property type="nucleotide sequence ID" value="NZ_JBCGDC010000133.1"/>
</dbReference>
<dbReference type="InterPro" id="IPR050523">
    <property type="entry name" value="AKR_Detox_Biosynth"/>
</dbReference>
<reference evidence="2 3" key="1">
    <citation type="submission" date="2024-04" db="EMBL/GenBank/DDBJ databases">
        <title>Polymorphospora sp. isolated from Baiyangdian Lake in Xiong'an New Area.</title>
        <authorList>
            <person name="Zhang X."/>
            <person name="Liu J."/>
        </authorList>
    </citation>
    <scope>NUCLEOTIDE SEQUENCE [LARGE SCALE GENOMIC DNA]</scope>
    <source>
        <strain evidence="2 3">2-325</strain>
    </source>
</reference>
<dbReference type="InterPro" id="IPR023210">
    <property type="entry name" value="NADP_OxRdtase_dom"/>
</dbReference>
<accession>A0ABV5CZ41</accession>
<name>A0ABV5CZ41_9ACTN</name>
<dbReference type="PANTHER" id="PTHR43364:SF6">
    <property type="entry name" value="OXIDOREDUCTASE-RELATED"/>
    <property type="match status" value="1"/>
</dbReference>